<dbReference type="RefSeq" id="WP_114333967.1">
    <property type="nucleotide sequence ID" value="NZ_QMDL01000002.1"/>
</dbReference>
<evidence type="ECO:0000313" key="4">
    <source>
        <dbReference type="Proteomes" id="UP000265903"/>
    </source>
</evidence>
<dbReference type="SUPFAM" id="SSF52540">
    <property type="entry name" value="P-loop containing nucleoside triphosphate hydrolases"/>
    <property type="match status" value="1"/>
</dbReference>
<dbReference type="EMBL" id="QMDL01000002">
    <property type="protein sequence ID" value="RMJ03838.1"/>
    <property type="molecule type" value="Genomic_DNA"/>
</dbReference>
<evidence type="ECO:0000256" key="1">
    <source>
        <dbReference type="SAM" id="Coils"/>
    </source>
</evidence>
<accession>A0A3M2RF27</accession>
<organism evidence="3 4">
    <name type="scientific">Marinobacter litoralis</name>
    <dbReference type="NCBI Taxonomy" id="187981"/>
    <lineage>
        <taxon>Bacteria</taxon>
        <taxon>Pseudomonadati</taxon>
        <taxon>Pseudomonadota</taxon>
        <taxon>Gammaproteobacteria</taxon>
        <taxon>Pseudomonadales</taxon>
        <taxon>Marinobacteraceae</taxon>
        <taxon>Marinobacter</taxon>
    </lineage>
</organism>
<dbReference type="PANTHER" id="PTHR41259:SF1">
    <property type="entry name" value="DOUBLE-STRAND BREAK REPAIR RAD50 ATPASE, PUTATIVE-RELATED"/>
    <property type="match status" value="1"/>
</dbReference>
<keyword evidence="4" id="KW-1185">Reference proteome</keyword>
<comment type="caution">
    <text evidence="3">The sequence shown here is derived from an EMBL/GenBank/DDBJ whole genome shotgun (WGS) entry which is preliminary data.</text>
</comment>
<reference evidence="3 4" key="1">
    <citation type="submission" date="2018-08" db="EMBL/GenBank/DDBJ databases">
        <title>Whole Genome Sequence of the Moderate Halophilic Marine Bacterium Marinobacter litoralis Sw-45.</title>
        <authorList>
            <person name="Musa H."/>
        </authorList>
    </citation>
    <scope>NUCLEOTIDE SEQUENCE [LARGE SCALE GENOMIC DNA]</scope>
    <source>
        <strain evidence="3 4">Sw-45</strain>
    </source>
</reference>
<name>A0A3M2RF27_9GAMM</name>
<proteinExistence type="predicted"/>
<dbReference type="AlphaFoldDB" id="A0A3M2RF27"/>
<dbReference type="Gene3D" id="3.40.50.300">
    <property type="entry name" value="P-loop containing nucleotide triphosphate hydrolases"/>
    <property type="match status" value="2"/>
</dbReference>
<dbReference type="InterPro" id="IPR027417">
    <property type="entry name" value="P-loop_NTPase"/>
</dbReference>
<gene>
    <name evidence="3" type="ORF">DOQ08_01157</name>
</gene>
<feature type="coiled-coil region" evidence="1">
    <location>
        <begin position="626"/>
        <end position="653"/>
    </location>
</feature>
<dbReference type="OrthoDB" id="9764467at2"/>
<evidence type="ECO:0000313" key="3">
    <source>
        <dbReference type="EMBL" id="RMJ03838.1"/>
    </source>
</evidence>
<keyword evidence="1" id="KW-0175">Coiled coil</keyword>
<dbReference type="Pfam" id="PF13514">
    <property type="entry name" value="AAA_27"/>
    <property type="match status" value="1"/>
</dbReference>
<dbReference type="InterPro" id="IPR038734">
    <property type="entry name" value="YhaN_AAA"/>
</dbReference>
<evidence type="ECO:0000259" key="2">
    <source>
        <dbReference type="Pfam" id="PF13514"/>
    </source>
</evidence>
<sequence>MILQSLRIEQLRQFRNPFVLGNLQPGLNLIHGPNESGKSTLVRAIRAAFFERYRSTAVDDLRPWGDSAAAPTVALEFENQGELWRLTKSFLQRKRCDLTIGTSSFSEDEAEEKLAELLGYQYPKRGASKAEHWGIPGLLWVEQGTGQDLEQSVEHAGDHLKSALNSLVGEVASSGGDEVIEAVRAQRNHILTGTGKPRGEYLQLDKDRLAFEQTIGELKERILRYQEQVDRLGKLTREYERTEVERPWEDAQRLLDEAQARFQQVLQLEQVQAQEKATLDQLQQSRRLLEQNKEYQENLSRQLAARKLDLDKAEADLQRLELQSPATTERLRAAREAYESAEQRMKQARLREARSRLEQDVKRLEQRAQQLSQNLAKAGEYQQQVENARQQARENRIDAAEVKRLKVAEHQLNEATIRSSAIATRFSWNLEPERSITLNDDALQNRGEQQLLDESRVVIPGVGTLGITPGGESLASTRRKLATLQQTVSELRASLGVDSVTSAENRLSDFEKAERAQQHAQELLKSVAPAGIDPLVVEQREAKRELENATEKLATTPNSDTSIDVPDLATAEAAFEQTASALTAAESDDQKHRTALMAVQQTRDTAKAEWQRLVDQEQSPERQQQLKQIAEELVAIEQKTKALEERLEARSREILEARPDLLKQDIERYQSTIRNLRQTQEDRGRELRDIKVRLEAWGAEGLDEQLNEQEAELERCNRRYQELHRRAQALELLLTLLTEKRQALTRRLQAPLQRHLDHYLSVLFPHATLEVDEHLRPGTFTRGAELGQVTELSFGAREQMGLISRLAYADLLREAGRPTLVILDDTLVHSDEERLDDMKRILFDAATRHQILLFTCHPEKWQDLGVPPVDIQALKA</sequence>
<dbReference type="PANTHER" id="PTHR41259">
    <property type="entry name" value="DOUBLE-STRAND BREAK REPAIR RAD50 ATPASE, PUTATIVE-RELATED"/>
    <property type="match status" value="1"/>
</dbReference>
<feature type="coiled-coil region" evidence="1">
    <location>
        <begin position="699"/>
        <end position="747"/>
    </location>
</feature>
<feature type="domain" description="YhaN AAA" evidence="2">
    <location>
        <begin position="1"/>
        <end position="50"/>
    </location>
</feature>
<dbReference type="Proteomes" id="UP000265903">
    <property type="component" value="Unassembled WGS sequence"/>
</dbReference>
<protein>
    <submittedName>
        <fullName evidence="3">Chromosome segregation protein</fullName>
    </submittedName>
</protein>
<feature type="coiled-coil region" evidence="1">
    <location>
        <begin position="208"/>
        <end position="405"/>
    </location>
</feature>